<dbReference type="Proteomes" id="UP000002586">
    <property type="component" value="Chromosome"/>
</dbReference>
<dbReference type="KEGG" id="mgm:Mmc1_0720"/>
<reference evidence="2" key="1">
    <citation type="journal article" date="2009" name="Appl. Environ. Microbiol.">
        <title>Complete genome sequence of the chemolithoautotrophic marine magnetotactic coccus strain MC-1.</title>
        <authorList>
            <person name="Schubbe S."/>
            <person name="Williams T.J."/>
            <person name="Xie G."/>
            <person name="Kiss H.E."/>
            <person name="Brettin T.S."/>
            <person name="Martinez D."/>
            <person name="Ross C.A."/>
            <person name="Schuler D."/>
            <person name="Cox B.L."/>
            <person name="Nealson K.H."/>
            <person name="Bazylinski D.A."/>
        </authorList>
    </citation>
    <scope>NUCLEOTIDE SEQUENCE [LARGE SCALE GENOMIC DNA]</scope>
    <source>
        <strain evidence="2">ATCC BAA-1437 / JCM 17883 / MC-1</strain>
    </source>
</reference>
<sequence length="120" mass="13099" precursor="true">MNRNTPCTALNTLGCAPTGILQTASAPPRAPADDIQLHSTVTPRDTSGKPPITPCYPQRLGTLPIVILQPQGGVTLRPRQQRLFDLRTQKQNTCLKPLDQTSGLTHGLLLILSWGLWLVR</sequence>
<evidence type="ECO:0000313" key="2">
    <source>
        <dbReference type="Proteomes" id="UP000002586"/>
    </source>
</evidence>
<reference evidence="1 2" key="2">
    <citation type="journal article" date="2012" name="Int. J. Syst. Evol. Microbiol.">
        <title>Magnetococcus marinus gen. nov., sp. nov., a marine, magnetotactic bacterium that represents a novel lineage (Magnetococcaceae fam. nov.; Magnetococcales ord. nov.) at the base of the Alphaproteobacteria.</title>
        <authorList>
            <person name="Bazylinski D.A."/>
            <person name="Williams T.J."/>
            <person name="Lefevre C.T."/>
            <person name="Berg R.J."/>
            <person name="Zhang C.L."/>
            <person name="Bowser S.S."/>
            <person name="Dean A.J."/>
            <person name="Beveridge T.J."/>
        </authorList>
    </citation>
    <scope>NUCLEOTIDE SEQUENCE [LARGE SCALE GENOMIC DNA]</scope>
    <source>
        <strain evidence="2">ATCC BAA-1437 / JCM 17883 / MC-1</strain>
    </source>
</reference>
<name>A0L5J8_MAGMM</name>
<dbReference type="HOGENOM" id="CLU_2046847_0_0_5"/>
<dbReference type="EMBL" id="CP000471">
    <property type="protein sequence ID" value="ABK43241.1"/>
    <property type="molecule type" value="Genomic_DNA"/>
</dbReference>
<organism evidence="1 2">
    <name type="scientific">Magnetococcus marinus (strain ATCC BAA-1437 / JCM 17883 / MC-1)</name>
    <dbReference type="NCBI Taxonomy" id="156889"/>
    <lineage>
        <taxon>Bacteria</taxon>
        <taxon>Pseudomonadati</taxon>
        <taxon>Pseudomonadota</taxon>
        <taxon>Magnetococcia</taxon>
        <taxon>Magnetococcales</taxon>
        <taxon>Magnetococcaceae</taxon>
        <taxon>Magnetococcus</taxon>
    </lineage>
</organism>
<accession>A0L5J8</accession>
<evidence type="ECO:0000313" key="1">
    <source>
        <dbReference type="EMBL" id="ABK43241.1"/>
    </source>
</evidence>
<keyword evidence="2" id="KW-1185">Reference proteome</keyword>
<gene>
    <name evidence="1" type="ordered locus">Mmc1_0720</name>
</gene>
<protein>
    <submittedName>
        <fullName evidence="1">Uncharacterized protein</fullName>
    </submittedName>
</protein>
<proteinExistence type="predicted"/>
<dbReference type="AlphaFoldDB" id="A0L5J8"/>